<feature type="region of interest" description="Disordered" evidence="1">
    <location>
        <begin position="205"/>
        <end position="224"/>
    </location>
</feature>
<evidence type="ECO:0008006" key="4">
    <source>
        <dbReference type="Google" id="ProtNLM"/>
    </source>
</evidence>
<evidence type="ECO:0000313" key="3">
    <source>
        <dbReference type="Proteomes" id="UP000800035"/>
    </source>
</evidence>
<gene>
    <name evidence="2" type="ORF">CC80DRAFT_539670</name>
</gene>
<evidence type="ECO:0000256" key="1">
    <source>
        <dbReference type="SAM" id="MobiDB-lite"/>
    </source>
</evidence>
<proteinExistence type="predicted"/>
<dbReference type="EMBL" id="ML977026">
    <property type="protein sequence ID" value="KAF1950427.1"/>
    <property type="molecule type" value="Genomic_DNA"/>
</dbReference>
<evidence type="ECO:0000313" key="2">
    <source>
        <dbReference type="EMBL" id="KAF1950427.1"/>
    </source>
</evidence>
<dbReference type="AlphaFoldDB" id="A0A6A5TNC2"/>
<accession>A0A6A5TNC2</accession>
<dbReference type="OrthoDB" id="3796796at2759"/>
<organism evidence="2 3">
    <name type="scientific">Byssothecium circinans</name>
    <dbReference type="NCBI Taxonomy" id="147558"/>
    <lineage>
        <taxon>Eukaryota</taxon>
        <taxon>Fungi</taxon>
        <taxon>Dikarya</taxon>
        <taxon>Ascomycota</taxon>
        <taxon>Pezizomycotina</taxon>
        <taxon>Dothideomycetes</taxon>
        <taxon>Pleosporomycetidae</taxon>
        <taxon>Pleosporales</taxon>
        <taxon>Massarineae</taxon>
        <taxon>Massarinaceae</taxon>
        <taxon>Byssothecium</taxon>
    </lineage>
</organism>
<sequence>MVDGRSVEWELPSAWTVGTSKRLRDAFFDGQFKRPDAPARISLPEHPLLLDRVVEHIFLGTYHLDKGGKLDTIHNATYIPLDASAYTLRDVPDWEVHLRMYRMGEFFLYDALKKTAFDKLTDVLMVRLCMNPDTMHTFVQYTYATEPPLKKCSDDKGVLKNLAVVASIAHARKEWSEERQNEFIEMTKGYEEFVADVQRALDENQSIVAPREKEKQKEKGKKTK</sequence>
<reference evidence="2" key="1">
    <citation type="journal article" date="2020" name="Stud. Mycol.">
        <title>101 Dothideomycetes genomes: a test case for predicting lifestyles and emergence of pathogens.</title>
        <authorList>
            <person name="Haridas S."/>
            <person name="Albert R."/>
            <person name="Binder M."/>
            <person name="Bloem J."/>
            <person name="Labutti K."/>
            <person name="Salamov A."/>
            <person name="Andreopoulos B."/>
            <person name="Baker S."/>
            <person name="Barry K."/>
            <person name="Bills G."/>
            <person name="Bluhm B."/>
            <person name="Cannon C."/>
            <person name="Castanera R."/>
            <person name="Culley D."/>
            <person name="Daum C."/>
            <person name="Ezra D."/>
            <person name="Gonzalez J."/>
            <person name="Henrissat B."/>
            <person name="Kuo A."/>
            <person name="Liang C."/>
            <person name="Lipzen A."/>
            <person name="Lutzoni F."/>
            <person name="Magnuson J."/>
            <person name="Mondo S."/>
            <person name="Nolan M."/>
            <person name="Ohm R."/>
            <person name="Pangilinan J."/>
            <person name="Park H.-J."/>
            <person name="Ramirez L."/>
            <person name="Alfaro M."/>
            <person name="Sun H."/>
            <person name="Tritt A."/>
            <person name="Yoshinaga Y."/>
            <person name="Zwiers L.-H."/>
            <person name="Turgeon B."/>
            <person name="Goodwin S."/>
            <person name="Spatafora J."/>
            <person name="Crous P."/>
            <person name="Grigoriev I."/>
        </authorList>
    </citation>
    <scope>NUCLEOTIDE SEQUENCE</scope>
    <source>
        <strain evidence="2">CBS 675.92</strain>
    </source>
</reference>
<keyword evidence="3" id="KW-1185">Reference proteome</keyword>
<name>A0A6A5TNC2_9PLEO</name>
<dbReference type="Proteomes" id="UP000800035">
    <property type="component" value="Unassembled WGS sequence"/>
</dbReference>
<protein>
    <recommendedName>
        <fullName evidence="4">BTB domain-containing protein</fullName>
    </recommendedName>
</protein>